<feature type="signal peptide" evidence="1">
    <location>
        <begin position="1"/>
        <end position="21"/>
    </location>
</feature>
<keyword evidence="1" id="KW-0732">Signal</keyword>
<dbReference type="EMBL" id="CAJVQB010001180">
    <property type="protein sequence ID" value="CAG8524342.1"/>
    <property type="molecule type" value="Genomic_DNA"/>
</dbReference>
<comment type="caution">
    <text evidence="2">The sequence shown here is derived from an EMBL/GenBank/DDBJ whole genome shotgun (WGS) entry which is preliminary data.</text>
</comment>
<proteinExistence type="predicted"/>
<accession>A0ABM8W4Q0</accession>
<protein>
    <submittedName>
        <fullName evidence="2">34223_t:CDS:1</fullName>
    </submittedName>
</protein>
<organism evidence="2 3">
    <name type="scientific">Gigaspora margarita</name>
    <dbReference type="NCBI Taxonomy" id="4874"/>
    <lineage>
        <taxon>Eukaryota</taxon>
        <taxon>Fungi</taxon>
        <taxon>Fungi incertae sedis</taxon>
        <taxon>Mucoromycota</taxon>
        <taxon>Glomeromycotina</taxon>
        <taxon>Glomeromycetes</taxon>
        <taxon>Diversisporales</taxon>
        <taxon>Gigasporaceae</taxon>
        <taxon>Gigaspora</taxon>
    </lineage>
</organism>
<evidence type="ECO:0000313" key="3">
    <source>
        <dbReference type="Proteomes" id="UP000789901"/>
    </source>
</evidence>
<keyword evidence="3" id="KW-1185">Reference proteome</keyword>
<feature type="chain" id="PRO_5047438196" evidence="1">
    <location>
        <begin position="22"/>
        <end position="117"/>
    </location>
</feature>
<evidence type="ECO:0000256" key="1">
    <source>
        <dbReference type="SAM" id="SignalP"/>
    </source>
</evidence>
<evidence type="ECO:0000313" key="2">
    <source>
        <dbReference type="EMBL" id="CAG8524342.1"/>
    </source>
</evidence>
<gene>
    <name evidence="2" type="ORF">GMARGA_LOCUS3313</name>
</gene>
<dbReference type="Proteomes" id="UP000789901">
    <property type="component" value="Unassembled WGS sequence"/>
</dbReference>
<sequence>MLNIKAITVIIIFLLVGLSTGSTKRIAYSNFTHTEITDQANHTVNPPQELAIRYYQNDANTSIIHINQDNYTSDANLFSEPRPLFRVLQGNDNVIEKISTILRKYILISAALMIKIQ</sequence>
<name>A0ABM8W4Q0_GIGMA</name>
<reference evidence="2 3" key="1">
    <citation type="submission" date="2021-06" db="EMBL/GenBank/DDBJ databases">
        <authorList>
            <person name="Kallberg Y."/>
            <person name="Tangrot J."/>
            <person name="Rosling A."/>
        </authorList>
    </citation>
    <scope>NUCLEOTIDE SEQUENCE [LARGE SCALE GENOMIC DNA]</scope>
    <source>
        <strain evidence="2 3">120-4 pot B 10/14</strain>
    </source>
</reference>